<keyword evidence="2" id="KW-1185">Reference proteome</keyword>
<dbReference type="EMBL" id="CM023486">
    <property type="protein sequence ID" value="KAH6928053.1"/>
    <property type="molecule type" value="Genomic_DNA"/>
</dbReference>
<proteinExistence type="predicted"/>
<evidence type="ECO:0000313" key="2">
    <source>
        <dbReference type="Proteomes" id="UP000821845"/>
    </source>
</evidence>
<evidence type="ECO:0000313" key="1">
    <source>
        <dbReference type="EMBL" id="KAH6928053.1"/>
    </source>
</evidence>
<name>A0ACB7S326_HYAAI</name>
<protein>
    <submittedName>
        <fullName evidence="1">Uncharacterized protein</fullName>
    </submittedName>
</protein>
<organism evidence="1 2">
    <name type="scientific">Hyalomma asiaticum</name>
    <name type="common">Tick</name>
    <dbReference type="NCBI Taxonomy" id="266040"/>
    <lineage>
        <taxon>Eukaryota</taxon>
        <taxon>Metazoa</taxon>
        <taxon>Ecdysozoa</taxon>
        <taxon>Arthropoda</taxon>
        <taxon>Chelicerata</taxon>
        <taxon>Arachnida</taxon>
        <taxon>Acari</taxon>
        <taxon>Parasitiformes</taxon>
        <taxon>Ixodida</taxon>
        <taxon>Ixodoidea</taxon>
        <taxon>Ixodidae</taxon>
        <taxon>Hyalomminae</taxon>
        <taxon>Hyalomma</taxon>
    </lineage>
</organism>
<reference evidence="1" key="1">
    <citation type="submission" date="2020-05" db="EMBL/GenBank/DDBJ databases">
        <title>Large-scale comparative analyses of tick genomes elucidate their genetic diversity and vector capacities.</title>
        <authorList>
            <person name="Jia N."/>
            <person name="Wang J."/>
            <person name="Shi W."/>
            <person name="Du L."/>
            <person name="Sun Y."/>
            <person name="Zhan W."/>
            <person name="Jiang J."/>
            <person name="Wang Q."/>
            <person name="Zhang B."/>
            <person name="Ji P."/>
            <person name="Sakyi L.B."/>
            <person name="Cui X."/>
            <person name="Yuan T."/>
            <person name="Jiang B."/>
            <person name="Yang W."/>
            <person name="Lam T.T.-Y."/>
            <person name="Chang Q."/>
            <person name="Ding S."/>
            <person name="Wang X."/>
            <person name="Zhu J."/>
            <person name="Ruan X."/>
            <person name="Zhao L."/>
            <person name="Wei J."/>
            <person name="Que T."/>
            <person name="Du C."/>
            <person name="Cheng J."/>
            <person name="Dai P."/>
            <person name="Han X."/>
            <person name="Huang E."/>
            <person name="Gao Y."/>
            <person name="Liu J."/>
            <person name="Shao H."/>
            <person name="Ye R."/>
            <person name="Li L."/>
            <person name="Wei W."/>
            <person name="Wang X."/>
            <person name="Wang C."/>
            <person name="Yang T."/>
            <person name="Huo Q."/>
            <person name="Li W."/>
            <person name="Guo W."/>
            <person name="Chen H."/>
            <person name="Zhou L."/>
            <person name="Ni X."/>
            <person name="Tian J."/>
            <person name="Zhou Y."/>
            <person name="Sheng Y."/>
            <person name="Liu T."/>
            <person name="Pan Y."/>
            <person name="Xia L."/>
            <person name="Li J."/>
            <person name="Zhao F."/>
            <person name="Cao W."/>
        </authorList>
    </citation>
    <scope>NUCLEOTIDE SEQUENCE</scope>
    <source>
        <strain evidence="1">Hyas-2018</strain>
    </source>
</reference>
<dbReference type="Proteomes" id="UP000821845">
    <property type="component" value="Chromosome 6"/>
</dbReference>
<sequence>MEHLSTAVLFSNEQLTLPSTENAAARCSASPKTPEMDSAGLVAHPTTAHFSSQPGEVDTPDGEKMEEDAVLNIYDDKADDDAGGCWKTVIHKRRARQTHAKTQPSENISGNTDDSQLAKRKRSRNKNLPPLPLRDEKIILRPHGGLCLDKWTRPELANPLWSAAGLSTEDCQDIIFRLRPQQNLAIISAPHSHVADALYKVGELSLDELFAPGTQILQARMMGLTNVALVRFEELKVHRYVRLYGAELRCYPHRPRRLVCKICHKLGHWADHCPTPQVVICATCGIDNTAPSHPCTPHCRSCDGPHPTTDPNCPKRTRQTLDKASVRKAIEKEEQRELQPSNERTMPTGATGTRNSCALTTVTGVRTKTRSISRKSRTRSKSRSRSREASTCPPEKRPLGPPSPSSQQPYKKTLQTSASAKVTQAPSETQRNPAHKTATEAPRGGRSGGGYPTARSFAEITFYPFPL</sequence>
<accession>A0ACB7S326</accession>
<gene>
    <name evidence="1" type="ORF">HPB50_011006</name>
</gene>
<comment type="caution">
    <text evidence="1">The sequence shown here is derived from an EMBL/GenBank/DDBJ whole genome shotgun (WGS) entry which is preliminary data.</text>
</comment>